<evidence type="ECO:0000256" key="1">
    <source>
        <dbReference type="ARBA" id="ARBA00022598"/>
    </source>
</evidence>
<dbReference type="GO" id="GO:0005524">
    <property type="term" value="F:ATP binding"/>
    <property type="evidence" value="ECO:0007669"/>
    <property type="project" value="UniProtKB-KW"/>
</dbReference>
<dbReference type="InterPro" id="IPR016185">
    <property type="entry name" value="PreATP-grasp_dom_sf"/>
</dbReference>
<gene>
    <name evidence="7" type="ORF">GCM10007940_12360</name>
</gene>
<dbReference type="Proteomes" id="UP001156666">
    <property type="component" value="Unassembled WGS sequence"/>
</dbReference>
<protein>
    <submittedName>
        <fullName evidence="7">Glutathionylspermidine synthase</fullName>
    </submittedName>
</protein>
<evidence type="ECO:0000256" key="5">
    <source>
        <dbReference type="ARBA" id="ARBA00022842"/>
    </source>
</evidence>
<evidence type="ECO:0000256" key="4">
    <source>
        <dbReference type="ARBA" id="ARBA00022840"/>
    </source>
</evidence>
<dbReference type="EMBL" id="BSOH01000007">
    <property type="protein sequence ID" value="GLR16621.1"/>
    <property type="molecule type" value="Genomic_DNA"/>
</dbReference>
<dbReference type="GO" id="GO:0046872">
    <property type="term" value="F:metal ion binding"/>
    <property type="evidence" value="ECO:0007669"/>
    <property type="project" value="UniProtKB-KW"/>
</dbReference>
<dbReference type="Gene3D" id="3.30.1490.330">
    <property type="match status" value="1"/>
</dbReference>
<name>A0AA37SLP8_9BACT</name>
<keyword evidence="5" id="KW-0460">Magnesium</keyword>
<organism evidence="7 8">
    <name type="scientific">Portibacter lacus</name>
    <dbReference type="NCBI Taxonomy" id="1099794"/>
    <lineage>
        <taxon>Bacteria</taxon>
        <taxon>Pseudomonadati</taxon>
        <taxon>Bacteroidota</taxon>
        <taxon>Saprospiria</taxon>
        <taxon>Saprospirales</taxon>
        <taxon>Haliscomenobacteraceae</taxon>
        <taxon>Portibacter</taxon>
    </lineage>
</organism>
<dbReference type="InterPro" id="IPR005494">
    <property type="entry name" value="GSPS_pre-ATP-grasp-like_dom"/>
</dbReference>
<evidence type="ECO:0000256" key="2">
    <source>
        <dbReference type="ARBA" id="ARBA00022723"/>
    </source>
</evidence>
<dbReference type="RefSeq" id="WP_235291187.1">
    <property type="nucleotide sequence ID" value="NZ_BSOH01000007.1"/>
</dbReference>
<dbReference type="GO" id="GO:0016874">
    <property type="term" value="F:ligase activity"/>
    <property type="evidence" value="ECO:0007669"/>
    <property type="project" value="UniProtKB-KW"/>
</dbReference>
<proteinExistence type="predicted"/>
<dbReference type="Pfam" id="PF03738">
    <property type="entry name" value="GSP_synth"/>
    <property type="match status" value="1"/>
</dbReference>
<keyword evidence="8" id="KW-1185">Reference proteome</keyword>
<reference evidence="7" key="1">
    <citation type="journal article" date="2014" name="Int. J. Syst. Evol. Microbiol.">
        <title>Complete genome sequence of Corynebacterium casei LMG S-19264T (=DSM 44701T), isolated from a smear-ripened cheese.</title>
        <authorList>
            <consortium name="US DOE Joint Genome Institute (JGI-PGF)"/>
            <person name="Walter F."/>
            <person name="Albersmeier A."/>
            <person name="Kalinowski J."/>
            <person name="Ruckert C."/>
        </authorList>
    </citation>
    <scope>NUCLEOTIDE SEQUENCE</scope>
    <source>
        <strain evidence="7">NBRC 108769</strain>
    </source>
</reference>
<keyword evidence="3" id="KW-0547">Nucleotide-binding</keyword>
<sequence>MADRTFDLKRVPEREISQAGFDWYLGQEYLVAEALILEPEEVDNYVRIAEEAIDLFNETVDRIIEKADWDKFAFPILMREMIQHSWDRGDMHLLARFDLSGGILGMQSKIYELNADTPTMLPETVVFQPLFKDEIRRSDFAQFNNLREELTTAFKELIRQNPDREPTLLVTSLGYEEDVLNAQVVEEIAKEAGFTTQYADLENIVFEDDGVYVDFEDGSDMRYEYMYKLVPWEFIMYEEPELLEILHRLQLEDLVYILNPAYTAIMQSKAILPYVSANFKEDFILKSSFSSADFNGEPHVEKVIFGRLGENVKVMDNKGTEVAKNDGDFGNFEKIYQAFSPLYQDDDGDFYQPGIYVVDKVAAAISFRRCDHIIIDDDAEFIPHLIAPE</sequence>
<keyword evidence="2" id="KW-0479">Metal-binding</keyword>
<dbReference type="SUPFAM" id="SSF56059">
    <property type="entry name" value="Glutathione synthetase ATP-binding domain-like"/>
    <property type="match status" value="1"/>
</dbReference>
<reference evidence="7" key="2">
    <citation type="submission" date="2023-01" db="EMBL/GenBank/DDBJ databases">
        <title>Draft genome sequence of Portibacter lacus strain NBRC 108769.</title>
        <authorList>
            <person name="Sun Q."/>
            <person name="Mori K."/>
        </authorList>
    </citation>
    <scope>NUCLEOTIDE SEQUENCE</scope>
    <source>
        <strain evidence="7">NBRC 108769</strain>
    </source>
</reference>
<evidence type="ECO:0000259" key="6">
    <source>
        <dbReference type="Pfam" id="PF03738"/>
    </source>
</evidence>
<dbReference type="SUPFAM" id="SSF52440">
    <property type="entry name" value="PreATP-grasp domain"/>
    <property type="match status" value="1"/>
</dbReference>
<keyword evidence="1" id="KW-0436">Ligase</keyword>
<feature type="domain" description="Glutathionylspermidine synthase pre-ATP-grasp-like" evidence="6">
    <location>
        <begin position="13"/>
        <end position="386"/>
    </location>
</feature>
<keyword evidence="4" id="KW-0067">ATP-binding</keyword>
<accession>A0AA37SLP8</accession>
<comment type="caution">
    <text evidence="7">The sequence shown here is derived from an EMBL/GenBank/DDBJ whole genome shotgun (WGS) entry which is preliminary data.</text>
</comment>
<evidence type="ECO:0000313" key="7">
    <source>
        <dbReference type="EMBL" id="GLR16621.1"/>
    </source>
</evidence>
<evidence type="ECO:0000313" key="8">
    <source>
        <dbReference type="Proteomes" id="UP001156666"/>
    </source>
</evidence>
<evidence type="ECO:0000256" key="3">
    <source>
        <dbReference type="ARBA" id="ARBA00022741"/>
    </source>
</evidence>
<dbReference type="AlphaFoldDB" id="A0AA37SLP8"/>